<dbReference type="SUPFAM" id="SSF46955">
    <property type="entry name" value="Putative DNA-binding domain"/>
    <property type="match status" value="1"/>
</dbReference>
<dbReference type="Gene3D" id="1.10.1660.10">
    <property type="match status" value="1"/>
</dbReference>
<reference evidence="6 7" key="1">
    <citation type="submission" date="2016-03" db="EMBL/GenBank/DDBJ databases">
        <authorList>
            <person name="Sant'Anna F.H."/>
            <person name="Ambrosini A."/>
            <person name="Souza R."/>
            <person name="Bach E."/>
            <person name="Fernandes G."/>
            <person name="Balsanelli E."/>
            <person name="Baura V.A."/>
            <person name="Souza E.M."/>
            <person name="Passaglia L."/>
        </authorList>
    </citation>
    <scope>NUCLEOTIDE SEQUENCE [LARGE SCALE GENOMIC DNA]</scope>
    <source>
        <strain evidence="6 7">P26E</strain>
    </source>
</reference>
<organism evidence="6 7">
    <name type="scientific">Paenibacillus helianthi</name>
    <dbReference type="NCBI Taxonomy" id="1349432"/>
    <lineage>
        <taxon>Bacteria</taxon>
        <taxon>Bacillati</taxon>
        <taxon>Bacillota</taxon>
        <taxon>Bacilli</taxon>
        <taxon>Bacillales</taxon>
        <taxon>Paenibacillaceae</taxon>
        <taxon>Paenibacillus</taxon>
    </lineage>
</organism>
<keyword evidence="1" id="KW-0678">Repressor</keyword>
<keyword evidence="3" id="KW-0238">DNA-binding</keyword>
<evidence type="ECO:0000313" key="7">
    <source>
        <dbReference type="Proteomes" id="UP000186058"/>
    </source>
</evidence>
<feature type="domain" description="HTH merR-type" evidence="5">
    <location>
        <begin position="16"/>
        <end position="85"/>
    </location>
</feature>
<sequence>MPELNAESAEWSRNMGYSIKTIAQKSGLSQYTLRYYEREGVLPVVARDEHGNRCFQDEDLELISLICCLKDTGMPIAEIKQFIALSQEGTGALPDQRKLLQAHKLQIDEKIKFFQSFAQKIEHKIAYFASLEREAEAKIRK</sequence>
<dbReference type="Proteomes" id="UP000186058">
    <property type="component" value="Unassembled WGS sequence"/>
</dbReference>
<dbReference type="InterPro" id="IPR000551">
    <property type="entry name" value="MerR-type_HTH_dom"/>
</dbReference>
<proteinExistence type="predicted"/>
<evidence type="ECO:0000256" key="3">
    <source>
        <dbReference type="ARBA" id="ARBA00023125"/>
    </source>
</evidence>
<accession>A0ABX3EF85</accession>
<dbReference type="EMBL" id="LVWI01000090">
    <property type="protein sequence ID" value="OKP79938.1"/>
    <property type="molecule type" value="Genomic_DNA"/>
</dbReference>
<dbReference type="CDD" id="cd01109">
    <property type="entry name" value="HTH_YyaN"/>
    <property type="match status" value="1"/>
</dbReference>
<dbReference type="InterPro" id="IPR009061">
    <property type="entry name" value="DNA-bd_dom_put_sf"/>
</dbReference>
<evidence type="ECO:0000259" key="5">
    <source>
        <dbReference type="PROSITE" id="PS50937"/>
    </source>
</evidence>
<comment type="caution">
    <text evidence="6">The sequence shown here is derived from an EMBL/GenBank/DDBJ whole genome shotgun (WGS) entry which is preliminary data.</text>
</comment>
<name>A0ABX3EF85_9BACL</name>
<dbReference type="RefSeq" id="WP_083607075.1">
    <property type="nucleotide sequence ID" value="NZ_LVWI01000090.1"/>
</dbReference>
<evidence type="ECO:0000256" key="2">
    <source>
        <dbReference type="ARBA" id="ARBA00023015"/>
    </source>
</evidence>
<dbReference type="Pfam" id="PF13411">
    <property type="entry name" value="MerR_1"/>
    <property type="match status" value="1"/>
</dbReference>
<dbReference type="SMART" id="SM00422">
    <property type="entry name" value="HTH_MERR"/>
    <property type="match status" value="1"/>
</dbReference>
<dbReference type="PANTHER" id="PTHR30204:SF69">
    <property type="entry name" value="MERR-FAMILY TRANSCRIPTIONAL REGULATOR"/>
    <property type="match status" value="1"/>
</dbReference>
<dbReference type="PROSITE" id="PS50937">
    <property type="entry name" value="HTH_MERR_2"/>
    <property type="match status" value="1"/>
</dbReference>
<gene>
    <name evidence="6" type="ORF">A3844_27935</name>
</gene>
<keyword evidence="2" id="KW-0805">Transcription regulation</keyword>
<dbReference type="InterPro" id="IPR047057">
    <property type="entry name" value="MerR_fam"/>
</dbReference>
<evidence type="ECO:0000313" key="6">
    <source>
        <dbReference type="EMBL" id="OKP79938.1"/>
    </source>
</evidence>
<evidence type="ECO:0000256" key="1">
    <source>
        <dbReference type="ARBA" id="ARBA00022491"/>
    </source>
</evidence>
<protein>
    <recommendedName>
        <fullName evidence="5">HTH merR-type domain-containing protein</fullName>
    </recommendedName>
</protein>
<keyword evidence="7" id="KW-1185">Reference proteome</keyword>
<keyword evidence="4" id="KW-0804">Transcription</keyword>
<dbReference type="PANTHER" id="PTHR30204">
    <property type="entry name" value="REDOX-CYCLING DRUG-SENSING TRANSCRIPTIONAL ACTIVATOR SOXR"/>
    <property type="match status" value="1"/>
</dbReference>
<evidence type="ECO:0000256" key="4">
    <source>
        <dbReference type="ARBA" id="ARBA00023163"/>
    </source>
</evidence>